<gene>
    <name evidence="1" type="ORF">GTGU_03785</name>
</gene>
<dbReference type="Proteomes" id="UP000028630">
    <property type="component" value="Unassembled WGS sequence"/>
</dbReference>
<dbReference type="AlphaFoldDB" id="A0A084ZS40"/>
<protein>
    <submittedName>
        <fullName evidence="1">Uncharacterized protein</fullName>
    </submittedName>
</protein>
<keyword evidence="2" id="KW-1185">Reference proteome</keyword>
<reference evidence="2" key="1">
    <citation type="submission" date="2014-05" db="EMBL/GenBank/DDBJ databases">
        <title>ATOL: Assembling a taxonomically balanced genome-scale reconstruction of the evolutionary history of the Enterobacteriaceae.</title>
        <authorList>
            <person name="Plunkett G. III"/>
            <person name="Neeno-Eckwall E.C."/>
            <person name="Glasner J.D."/>
            <person name="Perna N.T."/>
        </authorList>
    </citation>
    <scope>NUCLEOTIDE SEQUENCE [LARGE SCALE GENOMIC DNA]</scope>
    <source>
        <strain evidence="2">ATCC 49490</strain>
    </source>
</reference>
<comment type="caution">
    <text evidence="1">The sequence shown here is derived from an EMBL/GenBank/DDBJ whole genome shotgun (WGS) entry which is preliminary data.</text>
</comment>
<accession>A0A084ZS40</accession>
<name>A0A084ZS40_9ENTR</name>
<organism evidence="1 2">
    <name type="scientific">Trabulsiella guamensis ATCC 49490</name>
    <dbReference type="NCBI Taxonomy" id="1005994"/>
    <lineage>
        <taxon>Bacteria</taxon>
        <taxon>Pseudomonadati</taxon>
        <taxon>Pseudomonadota</taxon>
        <taxon>Gammaproteobacteria</taxon>
        <taxon>Enterobacterales</taxon>
        <taxon>Enterobacteriaceae</taxon>
        <taxon>Trabulsiella</taxon>
    </lineage>
</organism>
<dbReference type="EMBL" id="JMTB01000111">
    <property type="protein sequence ID" value="KFC00285.1"/>
    <property type="molecule type" value="Genomic_DNA"/>
</dbReference>
<evidence type="ECO:0000313" key="2">
    <source>
        <dbReference type="Proteomes" id="UP000028630"/>
    </source>
</evidence>
<proteinExistence type="predicted"/>
<evidence type="ECO:0000313" key="1">
    <source>
        <dbReference type="EMBL" id="KFC00285.1"/>
    </source>
</evidence>
<sequence length="47" mass="5483">MCRKDEGEYKTLSVENNNIHLVNRVYAKYPQALKSCIITKSRRLMAP</sequence>